<dbReference type="Proteomes" id="UP001321492">
    <property type="component" value="Unassembled WGS sequence"/>
</dbReference>
<keyword evidence="4" id="KW-0547">Nucleotide-binding</keyword>
<keyword evidence="6" id="KW-0436">Ligase</keyword>
<sequence length="301" mass="33351">MNWISDVVRPKIKTLFKREVPENLWIKCPETGQMVFHKDVEQNLFVIPGSNYHLRMGALPRLRAFFDDAKWEDVALPEVPADPLKFRDEKRYADRIRDARAKTGAQDAVKVGVGTVEGTPVTAAVQDFDFMGGSLGMAAGEAIITGMETAVARRTPFVLFVSSGGARMQEGILSLMQMPRTTVAVRRLREARLPYIVVLTNPTTGGVTASYAMLGDVHIAEPGALIGFAGPRVIEQTIREKLPEGFQRSEYLKDHGMVDMVVHRHDLRPTIARLCRLFMKQPKPALTGRTADLPLLDAAAE</sequence>
<comment type="pathway">
    <text evidence="4">Lipid metabolism; malonyl-CoA biosynthesis; malonyl-CoA from acetyl-CoA: step 1/1.</text>
</comment>
<name>A0ABT7AJ97_9HYPH</name>
<comment type="subunit">
    <text evidence="4">Acetyl-CoA carboxylase is a heterohexamer composed of biotin carboxyl carrier protein (AccB), biotin carboxylase (AccC) and two subunits each of ACCase subunit alpha (AccA) and ACCase subunit beta (AccD).</text>
</comment>
<proteinExistence type="inferred from homology"/>
<accession>A0ABT7AJ97</accession>
<dbReference type="NCBIfam" id="TIGR00515">
    <property type="entry name" value="accD"/>
    <property type="match status" value="1"/>
</dbReference>
<evidence type="ECO:0000313" key="7">
    <source>
        <dbReference type="Proteomes" id="UP001321492"/>
    </source>
</evidence>
<dbReference type="InterPro" id="IPR000438">
    <property type="entry name" value="Acetyl_CoA_COase_Trfase_b_su"/>
</dbReference>
<comment type="caution">
    <text evidence="6">The sequence shown here is derived from an EMBL/GenBank/DDBJ whole genome shotgun (WGS) entry which is preliminary data.</text>
</comment>
<reference evidence="6 7" key="1">
    <citation type="submission" date="2023-05" db="EMBL/GenBank/DDBJ databases">
        <title>Chelatococcus sp. nov., a moderately thermophilic bacterium isolated from hot spring microbial mat.</title>
        <authorList>
            <person name="Hu C.-J."/>
            <person name="Li W.-J."/>
        </authorList>
    </citation>
    <scope>NUCLEOTIDE SEQUENCE [LARGE SCALE GENOMIC DNA]</scope>
    <source>
        <strain evidence="6 7">SYSU G07232</strain>
    </source>
</reference>
<dbReference type="PRINTS" id="PR01070">
    <property type="entry name" value="ACCCTRFRASEB"/>
</dbReference>
<evidence type="ECO:0000256" key="4">
    <source>
        <dbReference type="HAMAP-Rule" id="MF_01395"/>
    </source>
</evidence>
<keyword evidence="3 4" id="KW-0275">Fatty acid biosynthesis</keyword>
<organism evidence="6 7">
    <name type="scientific">Chelatococcus albus</name>
    <dbReference type="NCBI Taxonomy" id="3047466"/>
    <lineage>
        <taxon>Bacteria</taxon>
        <taxon>Pseudomonadati</taxon>
        <taxon>Pseudomonadota</taxon>
        <taxon>Alphaproteobacteria</taxon>
        <taxon>Hyphomicrobiales</taxon>
        <taxon>Chelatococcaceae</taxon>
        <taxon>Chelatococcus</taxon>
    </lineage>
</organism>
<comment type="similarity">
    <text evidence="4">Belongs to the AccD/PCCB family.</text>
</comment>
<dbReference type="PANTHER" id="PTHR42995">
    <property type="entry name" value="ACETYL-COENZYME A CARBOXYLASE CARBOXYL TRANSFERASE SUBUNIT BETA, CHLOROPLASTIC"/>
    <property type="match status" value="1"/>
</dbReference>
<evidence type="ECO:0000256" key="3">
    <source>
        <dbReference type="ARBA" id="ARBA00023160"/>
    </source>
</evidence>
<dbReference type="EC" id="2.1.3.15" evidence="4"/>
<gene>
    <name evidence="4 6" type="primary">accD</name>
    <name evidence="6" type="ORF">QNA08_11650</name>
</gene>
<comment type="function">
    <text evidence="4">Component of the acetyl coenzyme A carboxylase (ACC) complex. Biotin carboxylase (BC) catalyzes the carboxylation of biotin on its carrier protein (BCCP) and then the CO(2) group is transferred by the transcarboxylase to acetyl-CoA to form malonyl-CoA.</text>
</comment>
<dbReference type="InterPro" id="IPR011762">
    <property type="entry name" value="COA_CT_N"/>
</dbReference>
<dbReference type="InterPro" id="IPR034733">
    <property type="entry name" value="AcCoA_carboxyl_beta"/>
</dbReference>
<dbReference type="Pfam" id="PF01039">
    <property type="entry name" value="Carboxyl_trans"/>
    <property type="match status" value="1"/>
</dbReference>
<dbReference type="EMBL" id="JASJEV010000006">
    <property type="protein sequence ID" value="MDJ1158889.1"/>
    <property type="molecule type" value="Genomic_DNA"/>
</dbReference>
<comment type="subcellular location">
    <subcellularLocation>
        <location evidence="4">Cytoplasm</location>
    </subcellularLocation>
</comment>
<keyword evidence="4" id="KW-0963">Cytoplasm</keyword>
<evidence type="ECO:0000259" key="5">
    <source>
        <dbReference type="PROSITE" id="PS50980"/>
    </source>
</evidence>
<keyword evidence="4" id="KW-0443">Lipid metabolism</keyword>
<keyword evidence="4" id="KW-0444">Lipid biosynthesis</keyword>
<dbReference type="Gene3D" id="3.90.226.10">
    <property type="entry name" value="2-enoyl-CoA Hydratase, Chain A, domain 1"/>
    <property type="match status" value="1"/>
</dbReference>
<dbReference type="PANTHER" id="PTHR42995:SF5">
    <property type="entry name" value="ACETYL-COENZYME A CARBOXYLASE CARBOXYL TRANSFERASE SUBUNIT BETA, CHLOROPLASTIC"/>
    <property type="match status" value="1"/>
</dbReference>
<feature type="domain" description="CoA carboxyltransferase N-terminal" evidence="5">
    <location>
        <begin position="24"/>
        <end position="293"/>
    </location>
</feature>
<comment type="catalytic activity">
    <reaction evidence="4">
        <text>N(6)-carboxybiotinyl-L-lysyl-[protein] + acetyl-CoA = N(6)-biotinyl-L-lysyl-[protein] + malonyl-CoA</text>
        <dbReference type="Rhea" id="RHEA:54728"/>
        <dbReference type="Rhea" id="RHEA-COMP:10505"/>
        <dbReference type="Rhea" id="RHEA-COMP:10506"/>
        <dbReference type="ChEBI" id="CHEBI:57288"/>
        <dbReference type="ChEBI" id="CHEBI:57384"/>
        <dbReference type="ChEBI" id="CHEBI:83144"/>
        <dbReference type="ChEBI" id="CHEBI:83145"/>
        <dbReference type="EC" id="2.1.3.15"/>
    </reaction>
</comment>
<dbReference type="GO" id="GO:0003989">
    <property type="term" value="F:acetyl-CoA carboxylase activity"/>
    <property type="evidence" value="ECO:0007669"/>
    <property type="project" value="UniProtKB-EC"/>
</dbReference>
<protein>
    <recommendedName>
        <fullName evidence="4">Acetyl-coenzyme A carboxylase carboxyl transferase subunit beta</fullName>
        <shortName evidence="4">ACCase subunit beta</shortName>
        <shortName evidence="4">Acetyl-CoA carboxylase carboxyltransferase subunit beta</shortName>
        <ecNumber evidence="4">2.1.3.15</ecNumber>
    </recommendedName>
</protein>
<keyword evidence="1 4" id="KW-0808">Transferase</keyword>
<dbReference type="HAMAP" id="MF_01395">
    <property type="entry name" value="AcetylCoA_CT_beta"/>
    <property type="match status" value="1"/>
</dbReference>
<dbReference type="InterPro" id="IPR029045">
    <property type="entry name" value="ClpP/crotonase-like_dom_sf"/>
</dbReference>
<evidence type="ECO:0000313" key="6">
    <source>
        <dbReference type="EMBL" id="MDJ1158889.1"/>
    </source>
</evidence>
<keyword evidence="4" id="KW-0067">ATP-binding</keyword>
<dbReference type="SUPFAM" id="SSF52096">
    <property type="entry name" value="ClpP/crotonase"/>
    <property type="match status" value="1"/>
</dbReference>
<comment type="caution">
    <text evidence="4">Lacks conserved residue(s) required for the propagation of feature annotation.</text>
</comment>
<keyword evidence="7" id="KW-1185">Reference proteome</keyword>
<dbReference type="PROSITE" id="PS50980">
    <property type="entry name" value="COA_CT_NTER"/>
    <property type="match status" value="1"/>
</dbReference>
<keyword evidence="2 4" id="KW-0276">Fatty acid metabolism</keyword>
<evidence type="ECO:0000256" key="2">
    <source>
        <dbReference type="ARBA" id="ARBA00022832"/>
    </source>
</evidence>
<dbReference type="RefSeq" id="WP_283740880.1">
    <property type="nucleotide sequence ID" value="NZ_JASJEV010000006.1"/>
</dbReference>
<evidence type="ECO:0000256" key="1">
    <source>
        <dbReference type="ARBA" id="ARBA00022679"/>
    </source>
</evidence>